<evidence type="ECO:0000313" key="2">
    <source>
        <dbReference type="EMBL" id="GAA3620231.1"/>
    </source>
</evidence>
<sequence length="201" mass="22223">MTSPAPVFRRVRAGYEPESVDRHLAQLAGRVRAADARAAETESALADREAALAAAQAELQAAARQARPDLVASDLVVDAKRQAEELLAAARREAAQIRLKAQTDAERLNQQARTETEAVLGRARHAAAVVDERARQEFFWRRRQLQADADELRLEQERINRQRVQLKEQLNALSALALQQATAAPAVEFMLDDDLIDQAAS</sequence>
<keyword evidence="3" id="KW-1185">Reference proteome</keyword>
<dbReference type="RefSeq" id="WP_344804556.1">
    <property type="nucleotide sequence ID" value="NZ_BAABAB010000016.1"/>
</dbReference>
<organism evidence="2 3">
    <name type="scientific">Microlunatus ginsengisoli</name>
    <dbReference type="NCBI Taxonomy" id="363863"/>
    <lineage>
        <taxon>Bacteria</taxon>
        <taxon>Bacillati</taxon>
        <taxon>Actinomycetota</taxon>
        <taxon>Actinomycetes</taxon>
        <taxon>Propionibacteriales</taxon>
        <taxon>Propionibacteriaceae</taxon>
        <taxon>Microlunatus</taxon>
    </lineage>
</organism>
<comment type="caution">
    <text evidence="2">The sequence shown here is derived from an EMBL/GenBank/DDBJ whole genome shotgun (WGS) entry which is preliminary data.</text>
</comment>
<gene>
    <name evidence="2" type="ORF">GCM10022236_23030</name>
</gene>
<feature type="coiled-coil region" evidence="1">
    <location>
        <begin position="142"/>
        <end position="176"/>
    </location>
</feature>
<dbReference type="Proteomes" id="UP001501490">
    <property type="component" value="Unassembled WGS sequence"/>
</dbReference>
<evidence type="ECO:0000256" key="1">
    <source>
        <dbReference type="SAM" id="Coils"/>
    </source>
</evidence>
<feature type="coiled-coil region" evidence="1">
    <location>
        <begin position="38"/>
        <end position="100"/>
    </location>
</feature>
<evidence type="ECO:0000313" key="3">
    <source>
        <dbReference type="Proteomes" id="UP001501490"/>
    </source>
</evidence>
<keyword evidence="1" id="KW-0175">Coiled coil</keyword>
<name>A0ABP6ZY24_9ACTN</name>
<accession>A0ABP6ZY24</accession>
<protein>
    <recommendedName>
        <fullName evidence="4">DivIVA domain-containing protein</fullName>
    </recommendedName>
</protein>
<proteinExistence type="predicted"/>
<dbReference type="EMBL" id="BAABAB010000016">
    <property type="protein sequence ID" value="GAA3620231.1"/>
    <property type="molecule type" value="Genomic_DNA"/>
</dbReference>
<reference evidence="3" key="1">
    <citation type="journal article" date="2019" name="Int. J. Syst. Evol. Microbiol.">
        <title>The Global Catalogue of Microorganisms (GCM) 10K type strain sequencing project: providing services to taxonomists for standard genome sequencing and annotation.</title>
        <authorList>
            <consortium name="The Broad Institute Genomics Platform"/>
            <consortium name="The Broad Institute Genome Sequencing Center for Infectious Disease"/>
            <person name="Wu L."/>
            <person name="Ma J."/>
        </authorList>
    </citation>
    <scope>NUCLEOTIDE SEQUENCE [LARGE SCALE GENOMIC DNA]</scope>
    <source>
        <strain evidence="3">JCM 16929</strain>
    </source>
</reference>
<evidence type="ECO:0008006" key="4">
    <source>
        <dbReference type="Google" id="ProtNLM"/>
    </source>
</evidence>